<dbReference type="Proteomes" id="UP001154282">
    <property type="component" value="Unassembled WGS sequence"/>
</dbReference>
<evidence type="ECO:0000256" key="4">
    <source>
        <dbReference type="ARBA" id="ARBA00022723"/>
    </source>
</evidence>
<dbReference type="Gene3D" id="1.10.630.10">
    <property type="entry name" value="Cytochrome P450"/>
    <property type="match status" value="3"/>
</dbReference>
<dbReference type="FunFam" id="1.10.630.10:FF:000126">
    <property type="entry name" value="Predicted protein"/>
    <property type="match status" value="1"/>
</dbReference>
<evidence type="ECO:0000256" key="9">
    <source>
        <dbReference type="SAM" id="SignalP"/>
    </source>
</evidence>
<evidence type="ECO:0000256" key="8">
    <source>
        <dbReference type="PIRSR" id="PIRSR602401-1"/>
    </source>
</evidence>
<dbReference type="InterPro" id="IPR002401">
    <property type="entry name" value="Cyt_P450_E_grp-I"/>
</dbReference>
<dbReference type="InterPro" id="IPR017972">
    <property type="entry name" value="Cyt_P450_CS"/>
</dbReference>
<name>A0AAV0RLT0_9ROSI</name>
<dbReference type="PRINTS" id="PR00385">
    <property type="entry name" value="P450"/>
</dbReference>
<dbReference type="EMBL" id="CAMGYJ010000011">
    <property type="protein sequence ID" value="CAI0558557.1"/>
    <property type="molecule type" value="Genomic_DNA"/>
</dbReference>
<comment type="caution">
    <text evidence="10">The sequence shown here is derived from an EMBL/GenBank/DDBJ whole genome shotgun (WGS) entry which is preliminary data.</text>
</comment>
<comment type="similarity">
    <text evidence="2">Belongs to the cytochrome P450 family.</text>
</comment>
<evidence type="ECO:0000256" key="3">
    <source>
        <dbReference type="ARBA" id="ARBA00022617"/>
    </source>
</evidence>
<dbReference type="GO" id="GO:0020037">
    <property type="term" value="F:heme binding"/>
    <property type="evidence" value="ECO:0007669"/>
    <property type="project" value="InterPro"/>
</dbReference>
<dbReference type="FunFam" id="1.10.630.10:FF:000026">
    <property type="entry name" value="Cytochrome P450 82C4"/>
    <property type="match status" value="1"/>
</dbReference>
<keyword evidence="9" id="KW-0732">Signal</keyword>
<keyword evidence="7" id="KW-0503">Monooxygenase</keyword>
<organism evidence="10 11">
    <name type="scientific">Linum tenue</name>
    <dbReference type="NCBI Taxonomy" id="586396"/>
    <lineage>
        <taxon>Eukaryota</taxon>
        <taxon>Viridiplantae</taxon>
        <taxon>Streptophyta</taxon>
        <taxon>Embryophyta</taxon>
        <taxon>Tracheophyta</taxon>
        <taxon>Spermatophyta</taxon>
        <taxon>Magnoliopsida</taxon>
        <taxon>eudicotyledons</taxon>
        <taxon>Gunneridae</taxon>
        <taxon>Pentapetalae</taxon>
        <taxon>rosids</taxon>
        <taxon>fabids</taxon>
        <taxon>Malpighiales</taxon>
        <taxon>Linaceae</taxon>
        <taxon>Linum</taxon>
    </lineage>
</organism>
<keyword evidence="11" id="KW-1185">Reference proteome</keyword>
<accession>A0AAV0RLT0</accession>
<evidence type="ECO:0008006" key="12">
    <source>
        <dbReference type="Google" id="ProtNLM"/>
    </source>
</evidence>
<dbReference type="GO" id="GO:0016705">
    <property type="term" value="F:oxidoreductase activity, acting on paired donors, with incorporation or reduction of molecular oxygen"/>
    <property type="evidence" value="ECO:0007669"/>
    <property type="project" value="InterPro"/>
</dbReference>
<evidence type="ECO:0000313" key="10">
    <source>
        <dbReference type="EMBL" id="CAI0558557.1"/>
    </source>
</evidence>
<dbReference type="AlphaFoldDB" id="A0AAV0RLT0"/>
<keyword evidence="6 8" id="KW-0408">Iron</keyword>
<keyword evidence="3 8" id="KW-0349">Heme</keyword>
<evidence type="ECO:0000256" key="7">
    <source>
        <dbReference type="ARBA" id="ARBA00023033"/>
    </source>
</evidence>
<dbReference type="InterPro" id="IPR001128">
    <property type="entry name" value="Cyt_P450"/>
</dbReference>
<feature type="chain" id="PRO_5043964943" description="Cytochrome P450" evidence="9">
    <location>
        <begin position="23"/>
        <end position="944"/>
    </location>
</feature>
<proteinExistence type="inferred from homology"/>
<feature type="binding site" description="axial binding residue" evidence="8">
    <location>
        <position position="895"/>
    </location>
    <ligand>
        <name>heme</name>
        <dbReference type="ChEBI" id="CHEBI:30413"/>
    </ligand>
    <ligandPart>
        <name>Fe</name>
        <dbReference type="ChEBI" id="CHEBI:18248"/>
    </ligandPart>
</feature>
<dbReference type="PRINTS" id="PR00463">
    <property type="entry name" value="EP450I"/>
</dbReference>
<dbReference type="InterPro" id="IPR036396">
    <property type="entry name" value="Cyt_P450_sf"/>
</dbReference>
<dbReference type="Pfam" id="PF00067">
    <property type="entry name" value="p450"/>
    <property type="match status" value="3"/>
</dbReference>
<evidence type="ECO:0000313" key="11">
    <source>
        <dbReference type="Proteomes" id="UP001154282"/>
    </source>
</evidence>
<evidence type="ECO:0000256" key="5">
    <source>
        <dbReference type="ARBA" id="ARBA00023002"/>
    </source>
</evidence>
<gene>
    <name evidence="10" type="ORF">LITE_LOCUS48826</name>
</gene>
<sequence length="944" mass="105920">MHLNYPLLYTLLPCLYFLTSLIKNHKKNSTSSSPPPAPSAAGGWPIVGHLYHLGGAGKLLHSTLGSMADANGPAFTVRLGHLRYFVVSSADVARECFTTNDRSIGSRSRSTATKHMCYNDAAFGFAPSTPHLREMRKVFVVELLSNRRLGLLMESGDRDGGARCGHRKALRTFEGLSVCTVSDHGRLGHFLPHTIMGDLISLMLNNPTVLNKAQNELDIQVGRDRRVNGSDLKNLVYIQSIIKETLRLYPVAPPSGLREALEDCTVGGYFVPAGTRVIINAWKIQRDPEFWPDPLAFEPERFLTATHGHVDVKDQNFELIPFGSGRRVCPGVTLSMQTLVLVLARLNEKDEEMISGVTVSGRLSNPTMSKKDLLNLQCVSNLKRMFMRVDTNYSQSINWHFQTHKFKPTEEERLTCSAVQPAAMNLIPPFMNAGTLILALVLFLSYYSLFLRRPKSGKGKQVPEAGRSWPVIGHLFSLAGTELPHLKFAALADKYGPIFMVRIGLFPTLVVSTSELAKELFTTHDAAVSSRPDLTASTILSNNRADFSFTPYGEYWRQMRKITALELLSSRRIELLKHVRTSEVEGTMKSLYKLWEKSNNRSEGGKDRVRVQMNKVFGDMNLNIMLRMVVGKRYLGMHAAEDDEQREAERCKKLMRDFFRYAGQLVVRDLFPFLGFLDIGGHEKIIKKLHVELDKIAEEWIEEHRSKRRTTSCADDEQKDFIDVLLSVLKDADLAGYDPHTVCKSTIMALIAGGTDTTTGTIIWALSILLNHPSSLKKVVEELDMIVGKERVLDESDIDKLPYFQAMMKEVMRLYPTGPCGAPREFSKDCIVAGYHVPVGTRLLVNIHKVQRDPKVWPQPLEFKPERFLMTRYKDVDVKGQHFELIPFGAGRRSCPGINFGIQMTHLALARFLQAFDIYKPSDAPVNMTAAPGLTVSKAIPLEV</sequence>
<dbReference type="GO" id="GO:0004497">
    <property type="term" value="F:monooxygenase activity"/>
    <property type="evidence" value="ECO:0007669"/>
    <property type="project" value="UniProtKB-KW"/>
</dbReference>
<dbReference type="SUPFAM" id="SSF48264">
    <property type="entry name" value="Cytochrome P450"/>
    <property type="match status" value="3"/>
</dbReference>
<dbReference type="PANTHER" id="PTHR47947:SF39">
    <property type="entry name" value="CYTOCHROME P450"/>
    <property type="match status" value="1"/>
</dbReference>
<dbReference type="PANTHER" id="PTHR47947">
    <property type="entry name" value="CYTOCHROME P450 82C3-RELATED"/>
    <property type="match status" value="1"/>
</dbReference>
<keyword evidence="4 8" id="KW-0479">Metal-binding</keyword>
<protein>
    <recommendedName>
        <fullName evidence="12">Cytochrome P450</fullName>
    </recommendedName>
</protein>
<evidence type="ECO:0000256" key="1">
    <source>
        <dbReference type="ARBA" id="ARBA00001971"/>
    </source>
</evidence>
<reference evidence="10" key="1">
    <citation type="submission" date="2022-08" db="EMBL/GenBank/DDBJ databases">
        <authorList>
            <person name="Gutierrez-Valencia J."/>
        </authorList>
    </citation>
    <scope>NUCLEOTIDE SEQUENCE</scope>
</reference>
<keyword evidence="5" id="KW-0560">Oxidoreductase</keyword>
<evidence type="ECO:0000256" key="2">
    <source>
        <dbReference type="ARBA" id="ARBA00010617"/>
    </source>
</evidence>
<dbReference type="GO" id="GO:0005506">
    <property type="term" value="F:iron ion binding"/>
    <property type="evidence" value="ECO:0007669"/>
    <property type="project" value="InterPro"/>
</dbReference>
<dbReference type="InterPro" id="IPR050651">
    <property type="entry name" value="Plant_Cytochrome_P450_Monoox"/>
</dbReference>
<feature type="signal peptide" evidence="9">
    <location>
        <begin position="1"/>
        <end position="22"/>
    </location>
</feature>
<evidence type="ECO:0000256" key="6">
    <source>
        <dbReference type="ARBA" id="ARBA00023004"/>
    </source>
</evidence>
<comment type="cofactor">
    <cofactor evidence="1 8">
        <name>heme</name>
        <dbReference type="ChEBI" id="CHEBI:30413"/>
    </cofactor>
</comment>
<dbReference type="PROSITE" id="PS00086">
    <property type="entry name" value="CYTOCHROME_P450"/>
    <property type="match status" value="2"/>
</dbReference>